<organism evidence="1 2">
    <name type="scientific">Indibacter alkaliphilus (strain CCUG 57479 / KCTC 22604 / LW1)</name>
    <dbReference type="NCBI Taxonomy" id="1189612"/>
    <lineage>
        <taxon>Bacteria</taxon>
        <taxon>Pseudomonadati</taxon>
        <taxon>Bacteroidota</taxon>
        <taxon>Cytophagia</taxon>
        <taxon>Cytophagales</taxon>
        <taxon>Cyclobacteriaceae</taxon>
    </lineage>
</organism>
<dbReference type="EMBL" id="ALWO02000011">
    <property type="protein sequence ID" value="EOZ99671.1"/>
    <property type="molecule type" value="Genomic_DNA"/>
</dbReference>
<sequence length="44" mass="5109">MKLSLDFQVKSIFIEIRYQIDIGLEHPFVSEIEASGKEAYNHVI</sequence>
<dbReference type="Proteomes" id="UP000006073">
    <property type="component" value="Unassembled WGS sequence"/>
</dbReference>
<evidence type="ECO:0000313" key="1">
    <source>
        <dbReference type="EMBL" id="EOZ99671.1"/>
    </source>
</evidence>
<protein>
    <submittedName>
        <fullName evidence="1">Uncharacterized protein</fullName>
    </submittedName>
</protein>
<name>S2E508_INDAL</name>
<accession>S2E508</accession>
<evidence type="ECO:0000313" key="2">
    <source>
        <dbReference type="Proteomes" id="UP000006073"/>
    </source>
</evidence>
<dbReference type="STRING" id="1189612.A33Q_0352"/>
<reference evidence="1 2" key="1">
    <citation type="journal article" date="2013" name="Genome Announc.">
        <title>Draft Genome Sequence of Indibacter alkaliphilus Strain LW1T, Isolated from Lonar Lake, a Haloalkaline Lake in the Buldana District of Maharashtra, India.</title>
        <authorList>
            <person name="Singh A."/>
            <person name="Kumar Jangir P."/>
            <person name="Sharma R."/>
            <person name="Singh A."/>
            <person name="Kumar Pinnaka A."/>
            <person name="Shivaji S."/>
        </authorList>
    </citation>
    <scope>NUCLEOTIDE SEQUENCE [LARGE SCALE GENOMIC DNA]</scope>
    <source>
        <strain evidence="2">CCUG 57479 / KCTC 22604 / LW1</strain>
    </source>
</reference>
<gene>
    <name evidence="1" type="ORF">A33Q_0352</name>
</gene>
<dbReference type="AlphaFoldDB" id="S2E508"/>
<keyword evidence="2" id="KW-1185">Reference proteome</keyword>
<comment type="caution">
    <text evidence="1">The sequence shown here is derived from an EMBL/GenBank/DDBJ whole genome shotgun (WGS) entry which is preliminary data.</text>
</comment>
<proteinExistence type="predicted"/>